<sequence length="64" mass="7372">MWLSLPCSLSMNSFDILVKNIWWSVLTYLMPQVQPLDSLNQQVPKDLETSLFRPLSQSDSDDPC</sequence>
<reference evidence="1" key="2">
    <citation type="journal article" date="2015" name="Data Brief">
        <title>Shoot transcriptome of the giant reed, Arundo donax.</title>
        <authorList>
            <person name="Barrero R.A."/>
            <person name="Guerrero F.D."/>
            <person name="Moolhuijzen P."/>
            <person name="Goolsby J.A."/>
            <person name="Tidwell J."/>
            <person name="Bellgard S.E."/>
            <person name="Bellgard M.I."/>
        </authorList>
    </citation>
    <scope>NUCLEOTIDE SEQUENCE</scope>
    <source>
        <tissue evidence="1">Shoot tissue taken approximately 20 cm above the soil surface</tissue>
    </source>
</reference>
<evidence type="ECO:0000313" key="1">
    <source>
        <dbReference type="EMBL" id="JAD33939.1"/>
    </source>
</evidence>
<proteinExistence type="predicted"/>
<protein>
    <submittedName>
        <fullName evidence="1">Uncharacterized protein</fullName>
    </submittedName>
</protein>
<dbReference type="AlphaFoldDB" id="A0A0A8Z3G9"/>
<accession>A0A0A8Z3G9</accession>
<organism evidence="1">
    <name type="scientific">Arundo donax</name>
    <name type="common">Giant reed</name>
    <name type="synonym">Donax arundinaceus</name>
    <dbReference type="NCBI Taxonomy" id="35708"/>
    <lineage>
        <taxon>Eukaryota</taxon>
        <taxon>Viridiplantae</taxon>
        <taxon>Streptophyta</taxon>
        <taxon>Embryophyta</taxon>
        <taxon>Tracheophyta</taxon>
        <taxon>Spermatophyta</taxon>
        <taxon>Magnoliopsida</taxon>
        <taxon>Liliopsida</taxon>
        <taxon>Poales</taxon>
        <taxon>Poaceae</taxon>
        <taxon>PACMAD clade</taxon>
        <taxon>Arundinoideae</taxon>
        <taxon>Arundineae</taxon>
        <taxon>Arundo</taxon>
    </lineage>
</organism>
<dbReference type="EMBL" id="GBRH01263956">
    <property type="protein sequence ID" value="JAD33939.1"/>
    <property type="molecule type" value="Transcribed_RNA"/>
</dbReference>
<reference evidence="1" key="1">
    <citation type="submission" date="2014-09" db="EMBL/GenBank/DDBJ databases">
        <authorList>
            <person name="Magalhaes I.L.F."/>
            <person name="Oliveira U."/>
            <person name="Santos F.R."/>
            <person name="Vidigal T.H.D.A."/>
            <person name="Brescovit A.D."/>
            <person name="Santos A.J."/>
        </authorList>
    </citation>
    <scope>NUCLEOTIDE SEQUENCE</scope>
    <source>
        <tissue evidence="1">Shoot tissue taken approximately 20 cm above the soil surface</tissue>
    </source>
</reference>
<name>A0A0A8Z3G9_ARUDO</name>